<dbReference type="Pfam" id="PF00096">
    <property type="entry name" value="zf-C2H2"/>
    <property type="match status" value="3"/>
</dbReference>
<accession>E4YCT1</accession>
<dbReference type="GO" id="GO:0008270">
    <property type="term" value="F:zinc ion binding"/>
    <property type="evidence" value="ECO:0007669"/>
    <property type="project" value="UniProtKB-KW"/>
</dbReference>
<sequence length="356" mass="39813">MTYTTESFTDQILIDMAPSTDCGHSPSICTTPPAIKVENISNESHQCDWIEHGAECNLEWQNMSEFVEHVVDQHMVESPNGEYFCFWNNCSRFGTPFKAKYKLVNHMRVHTGEKPFSCNDCGKIFARSENLKIHRRTHTGEKPFICPHPGCGRAFSNSSDRKKHQNVHQKGVLMCPILGCDRSYSHPSSMRKHLKTHGAAAKGVPLPQRILEGSTQLNAQSIQGIQSLVDPAYVHHHPMGSPHSGGSVSPPPYHFPLYQHHQSFINTSADSGLASSPNQSMGSPGSNENQHSYWTPFMNELASTEISSQPHQQFNFWPSAAPVHTQQQMNHLWRAVGEMHNAHNHAHNEAPVPAAY</sequence>
<keyword evidence="8" id="KW-0805">Transcription regulation</keyword>
<dbReference type="PANTHER" id="PTHR45718">
    <property type="entry name" value="TRANSCRIPTIONAL ACTIVATOR CUBITUS INTERRUPTUS"/>
    <property type="match status" value="1"/>
</dbReference>
<dbReference type="Gene3D" id="3.30.160.60">
    <property type="entry name" value="Classic Zinc Finger"/>
    <property type="match status" value="4"/>
</dbReference>
<evidence type="ECO:0000256" key="5">
    <source>
        <dbReference type="ARBA" id="ARBA00022737"/>
    </source>
</evidence>
<reference evidence="14" key="1">
    <citation type="journal article" date="2010" name="Science">
        <title>Plasticity of animal genome architecture unmasked by rapid evolution of a pelagic tunicate.</title>
        <authorList>
            <person name="Denoeud F."/>
            <person name="Henriet S."/>
            <person name="Mungpakdee S."/>
            <person name="Aury J.M."/>
            <person name="Da Silva C."/>
            <person name="Brinkmann H."/>
            <person name="Mikhaleva J."/>
            <person name="Olsen L.C."/>
            <person name="Jubin C."/>
            <person name="Canestro C."/>
            <person name="Bouquet J.M."/>
            <person name="Danks G."/>
            <person name="Poulain J."/>
            <person name="Campsteijn C."/>
            <person name="Adamski M."/>
            <person name="Cross I."/>
            <person name="Yadetie F."/>
            <person name="Muffato M."/>
            <person name="Louis A."/>
            <person name="Butcher S."/>
            <person name="Tsagkogeorga G."/>
            <person name="Konrad A."/>
            <person name="Singh S."/>
            <person name="Jensen M.F."/>
            <person name="Cong E.H."/>
            <person name="Eikeseth-Otteraa H."/>
            <person name="Noel B."/>
            <person name="Anthouard V."/>
            <person name="Porcel B.M."/>
            <person name="Kachouri-Lafond R."/>
            <person name="Nishino A."/>
            <person name="Ugolini M."/>
            <person name="Chourrout P."/>
            <person name="Nishida H."/>
            <person name="Aasland R."/>
            <person name="Huzurbazar S."/>
            <person name="Westhof E."/>
            <person name="Delsuc F."/>
            <person name="Lehrach H."/>
            <person name="Reinhardt R."/>
            <person name="Weissenbach J."/>
            <person name="Roy S.W."/>
            <person name="Artiguenave F."/>
            <person name="Postlethwait J.H."/>
            <person name="Manak J.R."/>
            <person name="Thompson E.M."/>
            <person name="Jaillon O."/>
            <person name="Du Pasquier L."/>
            <person name="Boudinot P."/>
            <person name="Liberles D.A."/>
            <person name="Volff J.N."/>
            <person name="Philippe H."/>
            <person name="Lenhard B."/>
            <person name="Roest Crollius H."/>
            <person name="Wincker P."/>
            <person name="Chourrout D."/>
        </authorList>
    </citation>
    <scope>NUCLEOTIDE SEQUENCE [LARGE SCALE GENOMIC DNA]</scope>
</reference>
<evidence type="ECO:0000256" key="10">
    <source>
        <dbReference type="ARBA" id="ARBA00023242"/>
    </source>
</evidence>
<feature type="domain" description="C2H2-type" evidence="13">
    <location>
        <begin position="173"/>
        <end position="202"/>
    </location>
</feature>
<dbReference type="PROSITE" id="PS00028">
    <property type="entry name" value="ZINC_FINGER_C2H2_1"/>
    <property type="match status" value="3"/>
</dbReference>
<evidence type="ECO:0000256" key="8">
    <source>
        <dbReference type="ARBA" id="ARBA00023015"/>
    </source>
</evidence>
<dbReference type="Proteomes" id="UP000011014">
    <property type="component" value="Unassembled WGS sequence"/>
</dbReference>
<evidence type="ECO:0000256" key="6">
    <source>
        <dbReference type="ARBA" id="ARBA00022771"/>
    </source>
</evidence>
<keyword evidence="6 11" id="KW-0863">Zinc-finger</keyword>
<comment type="similarity">
    <text evidence="3">Belongs to the GLI C2H2-type zinc-finger protein family.</text>
</comment>
<dbReference type="AlphaFoldDB" id="E4YCT1"/>
<protein>
    <recommendedName>
        <fullName evidence="13">C2H2-type domain-containing protein</fullName>
    </recommendedName>
</protein>
<evidence type="ECO:0000256" key="11">
    <source>
        <dbReference type="PROSITE-ProRule" id="PRU00042"/>
    </source>
</evidence>
<name>E4YCT1_OIKDI</name>
<dbReference type="Pfam" id="PF23561">
    <property type="entry name" value="zf-C2H2_15"/>
    <property type="match status" value="1"/>
</dbReference>
<dbReference type="FunFam" id="3.30.160.60:FF:000031">
    <property type="entry name" value="GLI family zinc finger 3"/>
    <property type="match status" value="1"/>
</dbReference>
<dbReference type="GO" id="GO:0005634">
    <property type="term" value="C:nucleus"/>
    <property type="evidence" value="ECO:0007669"/>
    <property type="project" value="UniProtKB-SubCell"/>
</dbReference>
<evidence type="ECO:0000256" key="7">
    <source>
        <dbReference type="ARBA" id="ARBA00022833"/>
    </source>
</evidence>
<proteinExistence type="inferred from homology"/>
<evidence type="ECO:0000256" key="12">
    <source>
        <dbReference type="SAM" id="MobiDB-lite"/>
    </source>
</evidence>
<feature type="domain" description="C2H2-type" evidence="13">
    <location>
        <begin position="144"/>
        <end position="168"/>
    </location>
</feature>
<evidence type="ECO:0000313" key="15">
    <source>
        <dbReference type="EMBL" id="CBY38121.1"/>
    </source>
</evidence>
<keyword evidence="4" id="KW-0479">Metal-binding</keyword>
<dbReference type="GO" id="GO:0000981">
    <property type="term" value="F:DNA-binding transcription factor activity, RNA polymerase II-specific"/>
    <property type="evidence" value="ECO:0007669"/>
    <property type="project" value="TreeGrafter"/>
</dbReference>
<dbReference type="FunFam" id="3.30.160.60:FF:000125">
    <property type="entry name" value="Putative zinc finger protein 143"/>
    <property type="match status" value="1"/>
</dbReference>
<dbReference type="InterPro" id="IPR043359">
    <property type="entry name" value="GLI-like"/>
</dbReference>
<keyword evidence="10" id="KW-0539">Nucleus</keyword>
<gene>
    <name evidence="14" type="ORF">GSOID_T00021252001</name>
    <name evidence="15" type="ORF">GSOID_T00031629001</name>
</gene>
<dbReference type="GO" id="GO:0000978">
    <property type="term" value="F:RNA polymerase II cis-regulatory region sequence-specific DNA binding"/>
    <property type="evidence" value="ECO:0007669"/>
    <property type="project" value="TreeGrafter"/>
</dbReference>
<feature type="domain" description="C2H2-type" evidence="13">
    <location>
        <begin position="88"/>
        <end position="115"/>
    </location>
</feature>
<dbReference type="PANTHER" id="PTHR45718:SF4">
    <property type="entry name" value="TRANSCRIPTIONAL ACTIVATOR CUBITUS INTERRUPTUS"/>
    <property type="match status" value="1"/>
</dbReference>
<evidence type="ECO:0000256" key="3">
    <source>
        <dbReference type="ARBA" id="ARBA00010831"/>
    </source>
</evidence>
<keyword evidence="7" id="KW-0862">Zinc</keyword>
<evidence type="ECO:0000256" key="1">
    <source>
        <dbReference type="ARBA" id="ARBA00004123"/>
    </source>
</evidence>
<comment type="subcellular location">
    <subcellularLocation>
        <location evidence="1">Nucleus</location>
    </subcellularLocation>
</comment>
<organism evidence="14">
    <name type="scientific">Oikopleura dioica</name>
    <name type="common">Tunicate</name>
    <dbReference type="NCBI Taxonomy" id="34765"/>
    <lineage>
        <taxon>Eukaryota</taxon>
        <taxon>Metazoa</taxon>
        <taxon>Chordata</taxon>
        <taxon>Tunicata</taxon>
        <taxon>Appendicularia</taxon>
        <taxon>Copelata</taxon>
        <taxon>Oikopleuridae</taxon>
        <taxon>Oikopleura</taxon>
    </lineage>
</organism>
<feature type="domain" description="C2H2-type" evidence="13">
    <location>
        <begin position="116"/>
        <end position="143"/>
    </location>
</feature>
<dbReference type="SMART" id="SM00355">
    <property type="entry name" value="ZnF_C2H2"/>
    <property type="match status" value="4"/>
</dbReference>
<comment type="similarity">
    <text evidence="2">Belongs to the krueppel C2H2-type zinc-finger protein family.</text>
</comment>
<keyword evidence="9" id="KW-0804">Transcription</keyword>
<dbReference type="EMBL" id="FN655137">
    <property type="protein sequence ID" value="CBY38121.1"/>
    <property type="molecule type" value="Genomic_DNA"/>
</dbReference>
<dbReference type="InterPro" id="IPR036236">
    <property type="entry name" value="Znf_C2H2_sf"/>
</dbReference>
<dbReference type="PROSITE" id="PS50157">
    <property type="entry name" value="ZINC_FINGER_C2H2_2"/>
    <property type="match status" value="4"/>
</dbReference>
<dbReference type="InterPro" id="IPR056436">
    <property type="entry name" value="Znf-C2H2_ZIC1-5/GLI1-3-like"/>
</dbReference>
<dbReference type="FunFam" id="3.30.160.60:FF:002063">
    <property type="entry name" value="RB associated KRAB zinc finger"/>
    <property type="match status" value="1"/>
</dbReference>
<dbReference type="InterPro" id="IPR013087">
    <property type="entry name" value="Znf_C2H2_type"/>
</dbReference>
<evidence type="ECO:0000256" key="4">
    <source>
        <dbReference type="ARBA" id="ARBA00022723"/>
    </source>
</evidence>
<evidence type="ECO:0000259" key="13">
    <source>
        <dbReference type="PROSITE" id="PS50157"/>
    </source>
</evidence>
<evidence type="ECO:0000256" key="2">
    <source>
        <dbReference type="ARBA" id="ARBA00006991"/>
    </source>
</evidence>
<dbReference type="EMBL" id="FN654411">
    <property type="protein sequence ID" value="CBY33348.1"/>
    <property type="molecule type" value="Genomic_DNA"/>
</dbReference>
<feature type="region of interest" description="Disordered" evidence="12">
    <location>
        <begin position="268"/>
        <end position="291"/>
    </location>
</feature>
<evidence type="ECO:0000313" key="14">
    <source>
        <dbReference type="EMBL" id="CBY33348.1"/>
    </source>
</evidence>
<dbReference type="SUPFAM" id="SSF57667">
    <property type="entry name" value="beta-beta-alpha zinc fingers"/>
    <property type="match status" value="3"/>
</dbReference>
<evidence type="ECO:0000256" key="9">
    <source>
        <dbReference type="ARBA" id="ARBA00023163"/>
    </source>
</evidence>
<keyword evidence="5" id="KW-0677">Repeat</keyword>